<dbReference type="EMBL" id="SNWQ01000029">
    <property type="protein sequence ID" value="TDO33948.1"/>
    <property type="molecule type" value="Genomic_DNA"/>
</dbReference>
<accession>A0A4V3C6J2</accession>
<reference evidence="3 4" key="1">
    <citation type="submission" date="2019-03" db="EMBL/GenBank/DDBJ databases">
        <title>Genomic Encyclopedia of Type Strains, Phase III (KMG-III): the genomes of soil and plant-associated and newly described type strains.</title>
        <authorList>
            <person name="Whitman W."/>
        </authorList>
    </citation>
    <scope>NUCLEOTIDE SEQUENCE [LARGE SCALE GENOMIC DNA]</scope>
    <source>
        <strain evidence="3 4">VKM Ac-2527</strain>
    </source>
</reference>
<dbReference type="InterPro" id="IPR019494">
    <property type="entry name" value="FIST_C"/>
</dbReference>
<dbReference type="PANTHER" id="PTHR40252">
    <property type="entry name" value="BLR0328 PROTEIN"/>
    <property type="match status" value="1"/>
</dbReference>
<dbReference type="Proteomes" id="UP000295388">
    <property type="component" value="Unassembled WGS sequence"/>
</dbReference>
<feature type="domain" description="FIST C-domain" evidence="2">
    <location>
        <begin position="220"/>
        <end position="364"/>
    </location>
</feature>
<gene>
    <name evidence="3" type="ORF">EV643_12946</name>
</gene>
<dbReference type="OrthoDB" id="5151042at2"/>
<dbReference type="PANTHER" id="PTHR40252:SF2">
    <property type="entry name" value="BLR0328 PROTEIN"/>
    <property type="match status" value="1"/>
</dbReference>
<comment type="caution">
    <text evidence="3">The sequence shown here is derived from an EMBL/GenBank/DDBJ whole genome shotgun (WGS) entry which is preliminary data.</text>
</comment>
<keyword evidence="4" id="KW-1185">Reference proteome</keyword>
<evidence type="ECO:0000259" key="1">
    <source>
        <dbReference type="SMART" id="SM00897"/>
    </source>
</evidence>
<evidence type="ECO:0000313" key="4">
    <source>
        <dbReference type="Proteomes" id="UP000295388"/>
    </source>
</evidence>
<dbReference type="Pfam" id="PF08495">
    <property type="entry name" value="FIST"/>
    <property type="match status" value="1"/>
</dbReference>
<dbReference type="Pfam" id="PF10442">
    <property type="entry name" value="FIST_C"/>
    <property type="match status" value="1"/>
</dbReference>
<dbReference type="RefSeq" id="WP_133805057.1">
    <property type="nucleotide sequence ID" value="NZ_SNWQ01000029.1"/>
</dbReference>
<evidence type="ECO:0000313" key="3">
    <source>
        <dbReference type="EMBL" id="TDO33948.1"/>
    </source>
</evidence>
<proteinExistence type="predicted"/>
<protein>
    <recommendedName>
        <fullName evidence="5">FIST-like protein</fullName>
    </recommendedName>
</protein>
<dbReference type="InterPro" id="IPR013702">
    <property type="entry name" value="FIST_domain_N"/>
</dbReference>
<organism evidence="3 4">
    <name type="scientific">Kribbella caucasensis</name>
    <dbReference type="NCBI Taxonomy" id="2512215"/>
    <lineage>
        <taxon>Bacteria</taxon>
        <taxon>Bacillati</taxon>
        <taxon>Actinomycetota</taxon>
        <taxon>Actinomycetes</taxon>
        <taxon>Propionibacteriales</taxon>
        <taxon>Kribbellaceae</taxon>
        <taxon>Kribbella</taxon>
    </lineage>
</organism>
<dbReference type="SMART" id="SM00897">
    <property type="entry name" value="FIST"/>
    <property type="match status" value="1"/>
</dbReference>
<sequence>MAVGSAHGLETRAGARALDDALVRDDPKLLIVFCSQSHDLHALLAEIRERAPGVPLIGCTTAGEIATSGPSEASVVVTALGGDGFAAQTAAATQASRDLRAAGARVARCLPIREDLPHKVLILLTDGLAGDQQEIVRGAYGVLGAAVPLVGGCAGDDLKMTRTHQLHDDQVLTDSVVAAGLASDAPFGIGVRHGWRRVGEPMLVTASAANRVYTLDDRPALDAYLKHLGLDPSISSNHRWLARLALTHPLGLGRPSGEDEVRLISGGDFVERSLSCMAEVPQGALVWIMEGDETSVLEATEAACGDSLAALEGKQPLGVIAFDCIARRGVLGDAGIRTEINRLAAVTVGAPVAGFYTYGEIARTRGLRGFHNQTLVVLSVG</sequence>
<dbReference type="SMART" id="SM01204">
    <property type="entry name" value="FIST_C"/>
    <property type="match status" value="1"/>
</dbReference>
<feature type="domain" description="FIST" evidence="1">
    <location>
        <begin position="26"/>
        <end position="219"/>
    </location>
</feature>
<evidence type="ECO:0008006" key="5">
    <source>
        <dbReference type="Google" id="ProtNLM"/>
    </source>
</evidence>
<evidence type="ECO:0000259" key="2">
    <source>
        <dbReference type="SMART" id="SM01204"/>
    </source>
</evidence>
<name>A0A4V3C6J2_9ACTN</name>
<dbReference type="AlphaFoldDB" id="A0A4V3C6J2"/>